<reference evidence="10" key="1">
    <citation type="submission" date="2021-02" db="EMBL/GenBank/DDBJ databases">
        <title>First Annotated Genome of the Yellow-green Alga Tribonema minus.</title>
        <authorList>
            <person name="Mahan K.M."/>
        </authorList>
    </citation>
    <scope>NUCLEOTIDE SEQUENCE</scope>
    <source>
        <strain evidence="10">UTEX B ZZ1240</strain>
    </source>
</reference>
<dbReference type="FunFam" id="2.40.30.20:FF:000003">
    <property type="entry name" value="Riboflavin synthase, alpha subunit"/>
    <property type="match status" value="1"/>
</dbReference>
<dbReference type="FunFam" id="2.40.30.20:FF:000004">
    <property type="entry name" value="Riboflavin synthase, alpha subunit"/>
    <property type="match status" value="1"/>
</dbReference>
<evidence type="ECO:0000256" key="3">
    <source>
        <dbReference type="ARBA" id="ARBA00012827"/>
    </source>
</evidence>
<gene>
    <name evidence="10" type="ORF">JKP88DRAFT_195249</name>
</gene>
<keyword evidence="11" id="KW-1185">Reference proteome</keyword>
<dbReference type="Proteomes" id="UP000664859">
    <property type="component" value="Unassembled WGS sequence"/>
</dbReference>
<evidence type="ECO:0000256" key="5">
    <source>
        <dbReference type="ARBA" id="ARBA00022619"/>
    </source>
</evidence>
<evidence type="ECO:0000259" key="9">
    <source>
        <dbReference type="PROSITE" id="PS51177"/>
    </source>
</evidence>
<evidence type="ECO:0000256" key="2">
    <source>
        <dbReference type="ARBA" id="ARBA00004887"/>
    </source>
</evidence>
<dbReference type="Gene3D" id="2.40.30.20">
    <property type="match status" value="2"/>
</dbReference>
<keyword evidence="7" id="KW-0677">Repeat</keyword>
<dbReference type="CDD" id="cd00402">
    <property type="entry name" value="Riboflavin_synthase_like"/>
    <property type="match status" value="1"/>
</dbReference>
<dbReference type="EC" id="2.5.1.9" evidence="3"/>
<feature type="chain" id="PRO_5032402707" description="Riboflavin synthase" evidence="8">
    <location>
        <begin position="22"/>
        <end position="343"/>
    </location>
</feature>
<keyword evidence="5" id="KW-0686">Riboflavin biosynthesis</keyword>
<name>A0A835Z1K1_9STRA</name>
<comment type="function">
    <text evidence="1">Catalyzes the dismutation of two molecules of 6,7-dimethyl-8-ribityllumazine, resulting in the formation of riboflavin and 5-amino-6-(D-ribitylamino)uracil.</text>
</comment>
<sequence length="343" mass="36444">MMSRRRNLLSLAACWCCHVSAFLPMHASRTCLAPTSSTTSGRLPMGTSGTFAKSTSQRRAVIRAMFSGIVEEKGTVKSLERNSAIKLWDGSVGEGVELTIAAKVALEGASLGCSIAVNGVCLTVTDFDEEQFRVGLAPETLRRSNLRDLAAGDAVNLERALASGGRNSGHFVQGHVDDVGTIAAFTPEGDSLWVRVSAPRELMRYIVPKGFIAIDGTSLTVCEVNAAEAWFTFMLVAYTQAHIVLPGKAVGDKVNIEVDVLGKYVERSLASVLDRLDALETAAAAAAPPKAEGARAAAASAPAAEGSVEYRLGAVEHKVTSRDLVIDSVEARLRTIERKLDIQ</sequence>
<dbReference type="Pfam" id="PF00677">
    <property type="entry name" value="Lum_binding"/>
    <property type="match status" value="2"/>
</dbReference>
<keyword evidence="6" id="KW-0808">Transferase</keyword>
<protein>
    <recommendedName>
        <fullName evidence="4">Riboflavin synthase</fullName>
        <ecNumber evidence="3">2.5.1.9</ecNumber>
    </recommendedName>
</protein>
<organism evidence="10 11">
    <name type="scientific">Tribonema minus</name>
    <dbReference type="NCBI Taxonomy" id="303371"/>
    <lineage>
        <taxon>Eukaryota</taxon>
        <taxon>Sar</taxon>
        <taxon>Stramenopiles</taxon>
        <taxon>Ochrophyta</taxon>
        <taxon>PX clade</taxon>
        <taxon>Xanthophyceae</taxon>
        <taxon>Tribonematales</taxon>
        <taxon>Tribonemataceae</taxon>
        <taxon>Tribonema</taxon>
    </lineage>
</organism>
<dbReference type="InterPro" id="IPR026017">
    <property type="entry name" value="Lumazine-bd_dom"/>
</dbReference>
<feature type="domain" description="Lumazine-binding" evidence="9">
    <location>
        <begin position="171"/>
        <end position="269"/>
    </location>
</feature>
<dbReference type="PANTHER" id="PTHR21098">
    <property type="entry name" value="RIBOFLAVIN SYNTHASE ALPHA CHAIN"/>
    <property type="match status" value="1"/>
</dbReference>
<evidence type="ECO:0000256" key="1">
    <source>
        <dbReference type="ARBA" id="ARBA00002803"/>
    </source>
</evidence>
<dbReference type="EMBL" id="JAFCMP010000215">
    <property type="protein sequence ID" value="KAG5183350.1"/>
    <property type="molecule type" value="Genomic_DNA"/>
</dbReference>
<dbReference type="PROSITE" id="PS51177">
    <property type="entry name" value="LUMAZINE_BIND"/>
    <property type="match status" value="2"/>
</dbReference>
<dbReference type="InterPro" id="IPR017938">
    <property type="entry name" value="Riboflavin_synthase-like_b-brl"/>
</dbReference>
<dbReference type="NCBIfam" id="TIGR00187">
    <property type="entry name" value="ribE"/>
    <property type="match status" value="1"/>
</dbReference>
<dbReference type="NCBIfam" id="NF006767">
    <property type="entry name" value="PRK09289.1"/>
    <property type="match status" value="1"/>
</dbReference>
<feature type="signal peptide" evidence="8">
    <location>
        <begin position="1"/>
        <end position="21"/>
    </location>
</feature>
<dbReference type="GO" id="GO:0004746">
    <property type="term" value="F:riboflavin synthase activity"/>
    <property type="evidence" value="ECO:0007669"/>
    <property type="project" value="UniProtKB-EC"/>
</dbReference>
<dbReference type="SUPFAM" id="SSF63380">
    <property type="entry name" value="Riboflavin synthase domain-like"/>
    <property type="match status" value="2"/>
</dbReference>
<comment type="caution">
    <text evidence="10">The sequence shown here is derived from an EMBL/GenBank/DDBJ whole genome shotgun (WGS) entry which is preliminary data.</text>
</comment>
<dbReference type="InterPro" id="IPR023366">
    <property type="entry name" value="ATP_synth_asu-like_sf"/>
</dbReference>
<evidence type="ECO:0000256" key="6">
    <source>
        <dbReference type="ARBA" id="ARBA00022679"/>
    </source>
</evidence>
<evidence type="ECO:0000313" key="10">
    <source>
        <dbReference type="EMBL" id="KAG5183350.1"/>
    </source>
</evidence>
<keyword evidence="8" id="KW-0732">Signal</keyword>
<evidence type="ECO:0000256" key="8">
    <source>
        <dbReference type="SAM" id="SignalP"/>
    </source>
</evidence>
<accession>A0A835Z1K1</accession>
<dbReference type="GO" id="GO:0009231">
    <property type="term" value="P:riboflavin biosynthetic process"/>
    <property type="evidence" value="ECO:0007669"/>
    <property type="project" value="UniProtKB-KW"/>
</dbReference>
<evidence type="ECO:0000256" key="7">
    <source>
        <dbReference type="ARBA" id="ARBA00022737"/>
    </source>
</evidence>
<evidence type="ECO:0000313" key="11">
    <source>
        <dbReference type="Proteomes" id="UP000664859"/>
    </source>
</evidence>
<dbReference type="OrthoDB" id="10258924at2759"/>
<dbReference type="PANTHER" id="PTHR21098:SF0">
    <property type="entry name" value="RIBOFLAVIN SYNTHASE"/>
    <property type="match status" value="1"/>
</dbReference>
<comment type="pathway">
    <text evidence="2">Cofactor biosynthesis; riboflavin biosynthesis; riboflavin from 2-hydroxy-3-oxobutyl phosphate and 5-amino-6-(D-ribitylamino)uracil: step 2/2.</text>
</comment>
<dbReference type="AlphaFoldDB" id="A0A835Z1K1"/>
<feature type="domain" description="Lumazine-binding" evidence="9">
    <location>
        <begin position="65"/>
        <end position="170"/>
    </location>
</feature>
<evidence type="ECO:0000256" key="4">
    <source>
        <dbReference type="ARBA" id="ARBA00013950"/>
    </source>
</evidence>
<proteinExistence type="predicted"/>
<dbReference type="InterPro" id="IPR001783">
    <property type="entry name" value="Lumazine-bd"/>
</dbReference>